<dbReference type="GO" id="GO:0070733">
    <property type="term" value="F:AMPylase activity"/>
    <property type="evidence" value="ECO:0007669"/>
    <property type="project" value="UniProtKB-EC"/>
</dbReference>
<dbReference type="OrthoDB" id="9776281at2"/>
<sequence length="493" mass="53262">MTKLPDFAFDNSYHRELSGAYAQWQGDKVPAPQMLKLNVALAEELGLDADALAGEAGALVFTGMRAPTGAAPLAMAYAGHQFGGFSPQLGDGRALLLGELIDRFGRRRDLHLKGSGRTPFSRGGDGKAALGPVLREYLIGEAMHALGIPTTRALAAVTTGEKIHRETGAKDGAVLARIASSHLRVGSFQFFAARGDTEMLQKLADYAIARHDPDLVGREGRYLSFLKRVAERQASLVAQWVNIGFVHGVMNTDNMTISGETIDYGPCAFLDSYSPKASFSSIDQQGRYAYGNQPNMAAWNLARLAECLLGLINADDEKAIAEATAVINNFPTLYQAAWLTGVRQKLGLLQDKEGDLALANGFLMTMQGQNVDYTQAFRALAEAVLGNTSPLRALYDDPSKELDGWLAAYFARIGEEAQTPQDRAAEMNATNPLYIPRNHKVEEALQAAEAGDMAPFEALLKVLQTPFTEQPNAESYSLAAPDSFGPYKTFCGT</sequence>
<dbReference type="PANTHER" id="PTHR32057:SF14">
    <property type="entry name" value="PROTEIN ADENYLYLTRANSFERASE SELO, MITOCHONDRIAL"/>
    <property type="match status" value="1"/>
</dbReference>
<dbReference type="GO" id="GO:0030145">
    <property type="term" value="F:manganese ion binding"/>
    <property type="evidence" value="ECO:0007669"/>
    <property type="project" value="UniProtKB-UniRule"/>
</dbReference>
<dbReference type="GeneID" id="78125417"/>
<feature type="binding site" evidence="8">
    <location>
        <position position="184"/>
    </location>
    <ligand>
        <name>ATP</name>
        <dbReference type="ChEBI" id="CHEBI:30616"/>
    </ligand>
</feature>
<dbReference type="GO" id="GO:0000287">
    <property type="term" value="F:magnesium ion binding"/>
    <property type="evidence" value="ECO:0007669"/>
    <property type="project" value="UniProtKB-UniRule"/>
</dbReference>
<dbReference type="AlphaFoldDB" id="A0A1H3M9C9"/>
<dbReference type="PANTHER" id="PTHR32057">
    <property type="entry name" value="PROTEIN ADENYLYLTRANSFERASE SELO, MITOCHONDRIAL"/>
    <property type="match status" value="1"/>
</dbReference>
<comment type="function">
    <text evidence="8">Nucleotidyltransferase involved in the post-translational modification of proteins. It can catalyze the addition of adenosine monophosphate (AMP) or uridine monophosphate (UMP) to a protein, resulting in modifications known as AMPylation and UMPylation.</text>
</comment>
<feature type="binding site" evidence="8">
    <location>
        <position position="90"/>
    </location>
    <ligand>
        <name>ATP</name>
        <dbReference type="ChEBI" id="CHEBI:30616"/>
    </ligand>
</feature>
<feature type="binding site" evidence="8">
    <location>
        <position position="263"/>
    </location>
    <ligand>
        <name>ATP</name>
        <dbReference type="ChEBI" id="CHEBI:30616"/>
    </ligand>
</feature>
<comment type="similarity">
    <text evidence="1 8">Belongs to the SELO family.</text>
</comment>
<dbReference type="GO" id="GO:0005524">
    <property type="term" value="F:ATP binding"/>
    <property type="evidence" value="ECO:0007669"/>
    <property type="project" value="UniProtKB-UniRule"/>
</dbReference>
<feature type="active site" description="Proton acceptor" evidence="8">
    <location>
        <position position="253"/>
    </location>
</feature>
<evidence type="ECO:0000256" key="2">
    <source>
        <dbReference type="ARBA" id="ARBA00022679"/>
    </source>
</evidence>
<dbReference type="NCBIfam" id="NF000658">
    <property type="entry name" value="PRK00029.1"/>
    <property type="match status" value="1"/>
</dbReference>
<reference evidence="9 10" key="1">
    <citation type="submission" date="2016-10" db="EMBL/GenBank/DDBJ databases">
        <authorList>
            <person name="de Groot N.N."/>
        </authorList>
    </citation>
    <scope>NUCLEOTIDE SEQUENCE [LARGE SCALE GENOMIC DNA]</scope>
    <source>
        <strain evidence="9 10">DSM 24677</strain>
    </source>
</reference>
<dbReference type="InterPro" id="IPR003846">
    <property type="entry name" value="SelO"/>
</dbReference>
<feature type="binding site" evidence="8">
    <location>
        <position position="254"/>
    </location>
    <ligand>
        <name>Mg(2+)</name>
        <dbReference type="ChEBI" id="CHEBI:18420"/>
    </ligand>
</feature>
<evidence type="ECO:0000256" key="1">
    <source>
        <dbReference type="ARBA" id="ARBA00009747"/>
    </source>
</evidence>
<feature type="binding site" evidence="8">
    <location>
        <position position="125"/>
    </location>
    <ligand>
        <name>ATP</name>
        <dbReference type="ChEBI" id="CHEBI:30616"/>
    </ligand>
</feature>
<evidence type="ECO:0000256" key="3">
    <source>
        <dbReference type="ARBA" id="ARBA00022695"/>
    </source>
</evidence>
<dbReference type="Proteomes" id="UP000199026">
    <property type="component" value="Unassembled WGS sequence"/>
</dbReference>
<keyword evidence="4 8" id="KW-0479">Metal-binding</keyword>
<accession>A0A1H3M9C9</accession>
<comment type="cofactor">
    <cofactor evidence="8">
        <name>Mg(2+)</name>
        <dbReference type="ChEBI" id="CHEBI:18420"/>
    </cofactor>
    <cofactor evidence="8">
        <name>Mn(2+)</name>
        <dbReference type="ChEBI" id="CHEBI:29035"/>
    </cofactor>
</comment>
<feature type="binding site" evidence="8">
    <location>
        <position position="126"/>
    </location>
    <ligand>
        <name>ATP</name>
        <dbReference type="ChEBI" id="CHEBI:30616"/>
    </ligand>
</feature>
<keyword evidence="6 8" id="KW-0067">ATP-binding</keyword>
<proteinExistence type="inferred from homology"/>
<keyword evidence="2 8" id="KW-0808">Transferase</keyword>
<dbReference type="STRING" id="576131.SAMN05444486_103471"/>
<dbReference type="EMBL" id="FNPR01000003">
    <property type="protein sequence ID" value="SDY73320.1"/>
    <property type="molecule type" value="Genomic_DNA"/>
</dbReference>
<dbReference type="EC" id="2.7.7.-" evidence="8"/>
<keyword evidence="7 8" id="KW-0460">Magnesium</keyword>
<evidence type="ECO:0000256" key="4">
    <source>
        <dbReference type="ARBA" id="ARBA00022723"/>
    </source>
</evidence>
<comment type="catalytic activity">
    <reaction evidence="8">
        <text>L-seryl-[protein] + UTP = O-(5'-uridylyl)-L-seryl-[protein] + diphosphate</text>
        <dbReference type="Rhea" id="RHEA:64604"/>
        <dbReference type="Rhea" id="RHEA-COMP:9863"/>
        <dbReference type="Rhea" id="RHEA-COMP:16635"/>
        <dbReference type="ChEBI" id="CHEBI:29999"/>
        <dbReference type="ChEBI" id="CHEBI:33019"/>
        <dbReference type="ChEBI" id="CHEBI:46398"/>
        <dbReference type="ChEBI" id="CHEBI:156051"/>
    </reaction>
</comment>
<name>A0A1H3M9C9_9RHOB</name>
<dbReference type="HAMAP" id="MF_00692">
    <property type="entry name" value="SelO"/>
    <property type="match status" value="1"/>
</dbReference>
<evidence type="ECO:0000256" key="5">
    <source>
        <dbReference type="ARBA" id="ARBA00022741"/>
    </source>
</evidence>
<evidence type="ECO:0000256" key="7">
    <source>
        <dbReference type="ARBA" id="ARBA00022842"/>
    </source>
</evidence>
<evidence type="ECO:0000313" key="9">
    <source>
        <dbReference type="EMBL" id="SDY73320.1"/>
    </source>
</evidence>
<organism evidence="9 10">
    <name type="scientific">Lentibacter algarum</name>
    <dbReference type="NCBI Taxonomy" id="576131"/>
    <lineage>
        <taxon>Bacteria</taxon>
        <taxon>Pseudomonadati</taxon>
        <taxon>Pseudomonadota</taxon>
        <taxon>Alphaproteobacteria</taxon>
        <taxon>Rhodobacterales</taxon>
        <taxon>Roseobacteraceae</taxon>
        <taxon>Lentibacter</taxon>
    </lineage>
</organism>
<keyword evidence="5 8" id="KW-0547">Nucleotide-binding</keyword>
<keyword evidence="8" id="KW-0464">Manganese</keyword>
<feature type="binding site" evidence="8">
    <location>
        <position position="263"/>
    </location>
    <ligand>
        <name>Mg(2+)</name>
        <dbReference type="ChEBI" id="CHEBI:18420"/>
    </ligand>
</feature>
<evidence type="ECO:0000256" key="6">
    <source>
        <dbReference type="ARBA" id="ARBA00022840"/>
    </source>
</evidence>
<feature type="binding site" evidence="8">
    <location>
        <position position="113"/>
    </location>
    <ligand>
        <name>ATP</name>
        <dbReference type="ChEBI" id="CHEBI:30616"/>
    </ligand>
</feature>
<dbReference type="RefSeq" id="WP_089892929.1">
    <property type="nucleotide sequence ID" value="NZ_CANMFH010000013.1"/>
</dbReference>
<feature type="binding site" evidence="8">
    <location>
        <position position="92"/>
    </location>
    <ligand>
        <name>ATP</name>
        <dbReference type="ChEBI" id="CHEBI:30616"/>
    </ligand>
</feature>
<comment type="catalytic activity">
    <reaction evidence="8">
        <text>L-threonyl-[protein] + ATP = 3-O-(5'-adenylyl)-L-threonyl-[protein] + diphosphate</text>
        <dbReference type="Rhea" id="RHEA:54292"/>
        <dbReference type="Rhea" id="RHEA-COMP:11060"/>
        <dbReference type="Rhea" id="RHEA-COMP:13847"/>
        <dbReference type="ChEBI" id="CHEBI:30013"/>
        <dbReference type="ChEBI" id="CHEBI:30616"/>
        <dbReference type="ChEBI" id="CHEBI:33019"/>
        <dbReference type="ChEBI" id="CHEBI:138113"/>
        <dbReference type="EC" id="2.7.7.108"/>
    </reaction>
</comment>
<keyword evidence="3 8" id="KW-0548">Nucleotidyltransferase</keyword>
<feature type="binding site" evidence="8">
    <location>
        <position position="177"/>
    </location>
    <ligand>
        <name>ATP</name>
        <dbReference type="ChEBI" id="CHEBI:30616"/>
    </ligand>
</feature>
<protein>
    <recommendedName>
        <fullName evidence="8">Protein nucleotidyltransferase YdiU</fullName>
        <ecNumber evidence="8">2.7.7.-</ecNumber>
    </recommendedName>
    <alternativeName>
        <fullName evidence="8">Protein adenylyltransferase YdiU</fullName>
        <ecNumber evidence="8">2.7.7.108</ecNumber>
    </alternativeName>
    <alternativeName>
        <fullName evidence="8">Protein uridylyltransferase YdiU</fullName>
        <ecNumber evidence="8">2.7.7.-</ecNumber>
    </alternativeName>
</protein>
<evidence type="ECO:0000256" key="8">
    <source>
        <dbReference type="HAMAP-Rule" id="MF_00692"/>
    </source>
</evidence>
<evidence type="ECO:0000313" key="10">
    <source>
        <dbReference type="Proteomes" id="UP000199026"/>
    </source>
</evidence>
<keyword evidence="10" id="KW-1185">Reference proteome</keyword>
<dbReference type="EC" id="2.7.7.108" evidence="8"/>
<comment type="catalytic activity">
    <reaction evidence="8">
        <text>L-tyrosyl-[protein] + ATP = O-(5'-adenylyl)-L-tyrosyl-[protein] + diphosphate</text>
        <dbReference type="Rhea" id="RHEA:54288"/>
        <dbReference type="Rhea" id="RHEA-COMP:10136"/>
        <dbReference type="Rhea" id="RHEA-COMP:13846"/>
        <dbReference type="ChEBI" id="CHEBI:30616"/>
        <dbReference type="ChEBI" id="CHEBI:33019"/>
        <dbReference type="ChEBI" id="CHEBI:46858"/>
        <dbReference type="ChEBI" id="CHEBI:83624"/>
        <dbReference type="EC" id="2.7.7.108"/>
    </reaction>
</comment>
<dbReference type="Pfam" id="PF02696">
    <property type="entry name" value="SelO"/>
    <property type="match status" value="1"/>
</dbReference>
<feature type="binding site" evidence="8">
    <location>
        <position position="93"/>
    </location>
    <ligand>
        <name>ATP</name>
        <dbReference type="ChEBI" id="CHEBI:30616"/>
    </ligand>
</feature>
<comment type="catalytic activity">
    <reaction evidence="8">
        <text>L-tyrosyl-[protein] + UTP = O-(5'-uridylyl)-L-tyrosyl-[protein] + diphosphate</text>
        <dbReference type="Rhea" id="RHEA:83887"/>
        <dbReference type="Rhea" id="RHEA-COMP:10136"/>
        <dbReference type="Rhea" id="RHEA-COMP:20238"/>
        <dbReference type="ChEBI" id="CHEBI:33019"/>
        <dbReference type="ChEBI" id="CHEBI:46398"/>
        <dbReference type="ChEBI" id="CHEBI:46858"/>
        <dbReference type="ChEBI" id="CHEBI:90602"/>
    </reaction>
</comment>
<comment type="catalytic activity">
    <reaction evidence="8">
        <text>L-histidyl-[protein] + UTP = N(tele)-(5'-uridylyl)-L-histidyl-[protein] + diphosphate</text>
        <dbReference type="Rhea" id="RHEA:83891"/>
        <dbReference type="Rhea" id="RHEA-COMP:9745"/>
        <dbReference type="Rhea" id="RHEA-COMP:20239"/>
        <dbReference type="ChEBI" id="CHEBI:29979"/>
        <dbReference type="ChEBI" id="CHEBI:33019"/>
        <dbReference type="ChEBI" id="CHEBI:46398"/>
        <dbReference type="ChEBI" id="CHEBI:233474"/>
    </reaction>
</comment>
<comment type="catalytic activity">
    <reaction evidence="8">
        <text>L-seryl-[protein] + ATP = 3-O-(5'-adenylyl)-L-seryl-[protein] + diphosphate</text>
        <dbReference type="Rhea" id="RHEA:58120"/>
        <dbReference type="Rhea" id="RHEA-COMP:9863"/>
        <dbReference type="Rhea" id="RHEA-COMP:15073"/>
        <dbReference type="ChEBI" id="CHEBI:29999"/>
        <dbReference type="ChEBI" id="CHEBI:30616"/>
        <dbReference type="ChEBI" id="CHEBI:33019"/>
        <dbReference type="ChEBI" id="CHEBI:142516"/>
        <dbReference type="EC" id="2.7.7.108"/>
    </reaction>
</comment>
<gene>
    <name evidence="8" type="primary">ydiU</name>
    <name evidence="8" type="synonym">selO</name>
    <name evidence="9" type="ORF">SAMN05444486_103471</name>
</gene>